<protein>
    <submittedName>
        <fullName evidence="1">Uncharacterized protein</fullName>
    </submittedName>
</protein>
<accession>A0A0F9FL00</accession>
<gene>
    <name evidence="1" type="ORF">LCGC14_2017510</name>
</gene>
<reference evidence="1" key="1">
    <citation type="journal article" date="2015" name="Nature">
        <title>Complex archaea that bridge the gap between prokaryotes and eukaryotes.</title>
        <authorList>
            <person name="Spang A."/>
            <person name="Saw J.H."/>
            <person name="Jorgensen S.L."/>
            <person name="Zaremba-Niedzwiedzka K."/>
            <person name="Martijn J."/>
            <person name="Lind A.E."/>
            <person name="van Eijk R."/>
            <person name="Schleper C."/>
            <person name="Guy L."/>
            <person name="Ettema T.J."/>
        </authorList>
    </citation>
    <scope>NUCLEOTIDE SEQUENCE</scope>
</reference>
<dbReference type="AlphaFoldDB" id="A0A0F9FL00"/>
<proteinExistence type="predicted"/>
<dbReference type="EMBL" id="LAZR01023244">
    <property type="protein sequence ID" value="KKL79171.1"/>
    <property type="molecule type" value="Genomic_DNA"/>
</dbReference>
<sequence>MGRKPRSQGRSVIHDWLAGQALSHFRSKWTGRGGRGGLEFRVPGDGSYIADAAAIGALQGQHYQRYLSEWGFSYRRIDFKATDTDGPENYFTMIFEAKASRSDFKSTFGNGDKHRNRFSPVAHLHFIVANKGVCLPQEIPDFWGLFVRSGRGITLIKYPEYIARTPEEIDQFAHALLWVKTKGTWRHGSEIPESMRVPNLGPYDY</sequence>
<comment type="caution">
    <text evidence="1">The sequence shown here is derived from an EMBL/GenBank/DDBJ whole genome shotgun (WGS) entry which is preliminary data.</text>
</comment>
<evidence type="ECO:0000313" key="1">
    <source>
        <dbReference type="EMBL" id="KKL79171.1"/>
    </source>
</evidence>
<organism evidence="1">
    <name type="scientific">marine sediment metagenome</name>
    <dbReference type="NCBI Taxonomy" id="412755"/>
    <lineage>
        <taxon>unclassified sequences</taxon>
        <taxon>metagenomes</taxon>
        <taxon>ecological metagenomes</taxon>
    </lineage>
</organism>
<name>A0A0F9FL00_9ZZZZ</name>